<protein>
    <submittedName>
        <fullName evidence="3">DUF6344 domain-containing protein</fullName>
    </submittedName>
</protein>
<reference evidence="4" key="1">
    <citation type="journal article" date="2019" name="Int. J. Syst. Evol. Microbiol.">
        <title>The Global Catalogue of Microorganisms (GCM) 10K type strain sequencing project: providing services to taxonomists for standard genome sequencing and annotation.</title>
        <authorList>
            <consortium name="The Broad Institute Genomics Platform"/>
            <consortium name="The Broad Institute Genome Sequencing Center for Infectious Disease"/>
            <person name="Wu L."/>
            <person name="Ma J."/>
        </authorList>
    </citation>
    <scope>NUCLEOTIDE SEQUENCE [LARGE SCALE GENOMIC DNA]</scope>
    <source>
        <strain evidence="4">JCM 16924</strain>
    </source>
</reference>
<proteinExistence type="predicted"/>
<evidence type="ECO:0000313" key="3">
    <source>
        <dbReference type="EMBL" id="GAA3989814.1"/>
    </source>
</evidence>
<dbReference type="EMBL" id="BAAAZX010000005">
    <property type="protein sequence ID" value="GAA3989814.1"/>
    <property type="molecule type" value="Genomic_DNA"/>
</dbReference>
<feature type="region of interest" description="Disordered" evidence="1">
    <location>
        <begin position="34"/>
        <end position="127"/>
    </location>
</feature>
<feature type="compositionally biased region" description="Polar residues" evidence="1">
    <location>
        <begin position="37"/>
        <end position="52"/>
    </location>
</feature>
<gene>
    <name evidence="3" type="ORF">GCM10022232_24570</name>
</gene>
<evidence type="ECO:0000313" key="4">
    <source>
        <dbReference type="Proteomes" id="UP001500456"/>
    </source>
</evidence>
<dbReference type="Proteomes" id="UP001500456">
    <property type="component" value="Unassembled WGS sequence"/>
</dbReference>
<accession>A0ABP7QYA9</accession>
<feature type="chain" id="PRO_5046498113" evidence="2">
    <location>
        <begin position="34"/>
        <end position="127"/>
    </location>
</feature>
<sequence length="127" mass="13242">MAQNKVMKLWTAIVTAFLALCTTLGLITTTAAAAVPQTGTPRNSTAHTTTPATPLWCRSSTRDLPPTMKQRIRAEAHGKTPSCRHRPSTDADTEAGAGAGAGAESSTESSADTDPDPARDPSTPLLR</sequence>
<comment type="caution">
    <text evidence="3">The sequence shown here is derived from an EMBL/GenBank/DDBJ whole genome shotgun (WGS) entry which is preliminary data.</text>
</comment>
<name>A0ABP7QYA9_9ACTN</name>
<evidence type="ECO:0000256" key="2">
    <source>
        <dbReference type="SAM" id="SignalP"/>
    </source>
</evidence>
<dbReference type="Pfam" id="PF19871">
    <property type="entry name" value="DUF6344"/>
    <property type="match status" value="1"/>
</dbReference>
<keyword evidence="4" id="KW-1185">Reference proteome</keyword>
<organism evidence="3 4">
    <name type="scientific">Streptomyces plumbiresistens</name>
    <dbReference type="NCBI Taxonomy" id="511811"/>
    <lineage>
        <taxon>Bacteria</taxon>
        <taxon>Bacillati</taxon>
        <taxon>Actinomycetota</taxon>
        <taxon>Actinomycetes</taxon>
        <taxon>Kitasatosporales</taxon>
        <taxon>Streptomycetaceae</taxon>
        <taxon>Streptomyces</taxon>
    </lineage>
</organism>
<keyword evidence="2" id="KW-0732">Signal</keyword>
<feature type="compositionally biased region" description="Low complexity" evidence="1">
    <location>
        <begin position="102"/>
        <end position="112"/>
    </location>
</feature>
<dbReference type="RefSeq" id="WP_345563145.1">
    <property type="nucleotide sequence ID" value="NZ_BAAAZX010000005.1"/>
</dbReference>
<feature type="signal peptide" evidence="2">
    <location>
        <begin position="1"/>
        <end position="33"/>
    </location>
</feature>
<evidence type="ECO:0000256" key="1">
    <source>
        <dbReference type="SAM" id="MobiDB-lite"/>
    </source>
</evidence>
<dbReference type="InterPro" id="IPR045925">
    <property type="entry name" value="DUF6344"/>
</dbReference>